<feature type="compositionally biased region" description="Basic residues" evidence="10">
    <location>
        <begin position="1"/>
        <end position="10"/>
    </location>
</feature>
<dbReference type="GO" id="GO:0071555">
    <property type="term" value="P:cell wall organization"/>
    <property type="evidence" value="ECO:0007669"/>
    <property type="project" value="UniProtKB-KW"/>
</dbReference>
<dbReference type="Proteomes" id="UP000637578">
    <property type="component" value="Unassembled WGS sequence"/>
</dbReference>
<keyword evidence="13" id="KW-0645">Protease</keyword>
<dbReference type="GO" id="GO:0008360">
    <property type="term" value="P:regulation of cell shape"/>
    <property type="evidence" value="ECO:0007669"/>
    <property type="project" value="UniProtKB-KW"/>
</dbReference>
<dbReference type="PANTHER" id="PTHR21581">
    <property type="entry name" value="D-ALANYL-D-ALANINE CARBOXYPEPTIDASE"/>
    <property type="match status" value="1"/>
</dbReference>
<dbReference type="InterPro" id="IPR012338">
    <property type="entry name" value="Beta-lactam/transpept-like"/>
</dbReference>
<dbReference type="Gene3D" id="3.40.710.10">
    <property type="entry name" value="DD-peptidase/beta-lactamase superfamily"/>
    <property type="match status" value="1"/>
</dbReference>
<gene>
    <name evidence="13" type="primary">dacC</name>
    <name evidence="13" type="ORF">GCM10012275_33220</name>
</gene>
<reference evidence="13" key="2">
    <citation type="submission" date="2020-09" db="EMBL/GenBank/DDBJ databases">
        <authorList>
            <person name="Sun Q."/>
            <person name="Zhou Y."/>
        </authorList>
    </citation>
    <scope>NUCLEOTIDE SEQUENCE</scope>
    <source>
        <strain evidence="13">CGMCC 4.5737</strain>
    </source>
</reference>
<proteinExistence type="inferred from homology"/>
<keyword evidence="3" id="KW-0378">Hydrolase</keyword>
<feature type="region of interest" description="Disordered" evidence="10">
    <location>
        <begin position="1"/>
        <end position="41"/>
    </location>
</feature>
<dbReference type="InterPro" id="IPR001967">
    <property type="entry name" value="Peptidase_S11_N"/>
</dbReference>
<keyword evidence="2" id="KW-0732">Signal</keyword>
<feature type="active site" description="Acyl-ester intermediate" evidence="7">
    <location>
        <position position="173"/>
    </location>
</feature>
<comment type="similarity">
    <text evidence="1 9">Belongs to the peptidase S11 family.</text>
</comment>
<keyword evidence="4" id="KW-0133">Cell shape</keyword>
<evidence type="ECO:0000313" key="14">
    <source>
        <dbReference type="Proteomes" id="UP000637578"/>
    </source>
</evidence>
<evidence type="ECO:0000256" key="10">
    <source>
        <dbReference type="SAM" id="MobiDB-lite"/>
    </source>
</evidence>
<dbReference type="PRINTS" id="PR00725">
    <property type="entry name" value="DADACBPTASE1"/>
</dbReference>
<feature type="region of interest" description="Disordered" evidence="10">
    <location>
        <begin position="399"/>
        <end position="432"/>
    </location>
</feature>
<keyword evidence="11" id="KW-0812">Transmembrane</keyword>
<keyword evidence="6" id="KW-0961">Cell wall biogenesis/degradation</keyword>
<keyword evidence="11" id="KW-1133">Transmembrane helix</keyword>
<feature type="compositionally biased region" description="Low complexity" evidence="10">
    <location>
        <begin position="403"/>
        <end position="414"/>
    </location>
</feature>
<evidence type="ECO:0000256" key="4">
    <source>
        <dbReference type="ARBA" id="ARBA00022960"/>
    </source>
</evidence>
<keyword evidence="13" id="KW-0121">Carboxypeptidase</keyword>
<evidence type="ECO:0000256" key="1">
    <source>
        <dbReference type="ARBA" id="ARBA00007164"/>
    </source>
</evidence>
<accession>A0A8J3CF58</accession>
<evidence type="ECO:0000256" key="9">
    <source>
        <dbReference type="RuleBase" id="RU004016"/>
    </source>
</evidence>
<sequence>MSHVHTAKASRKSEARRESLTHPVSVVSDAPTAAGVASLDPMPTKQFRRSAVAVLAAAGALFAAVSPAATAAPKAADHVRHKPLAAACENRTAPPPPVDTSEQPAPGKSSPPPPPIPDHPVGGEKLGGCGDVLPAGAPKPPKDVSAASWLVADLDTGNVLAAHNPHARQRPASTIKVLTALTVLSSGDVKLDDKVTVSKEDAEQEETRVGLVPGQQYTVRQLMTAMLIRSGNDVAHALARQLGGLDKAVAKMNTLARELGALDTQAATPSGLDGPGQMTSAYDLALVFRKAMQNPDFRKAEATRFIDLKGLSKGPRVVNDNQLLTQYPGGMAGKTGFTDDARHTYIGAAERNGRKLVAVVLRTEQQPVPAWKQGAKLLDYGFALNRHARVGELVSGPPQAVLATTTGPAPQPAADPDRELAAPKSPNGDDSAFGTVGMPLTIAAGVAFLIVMAMYVRRKRAVARRRAMSS</sequence>
<feature type="domain" description="Peptidase S11 D-alanyl-D-alanine carboxypeptidase A N-terminal" evidence="12">
    <location>
        <begin position="139"/>
        <end position="362"/>
    </location>
</feature>
<comment type="caution">
    <text evidence="13">The sequence shown here is derived from an EMBL/GenBank/DDBJ whole genome shotgun (WGS) entry which is preliminary data.</text>
</comment>
<keyword evidence="14" id="KW-1185">Reference proteome</keyword>
<dbReference type="SUPFAM" id="SSF56601">
    <property type="entry name" value="beta-lactamase/transpeptidase-like"/>
    <property type="match status" value="1"/>
</dbReference>
<dbReference type="AlphaFoldDB" id="A0A8J3CF58"/>
<feature type="transmembrane region" description="Helical" evidence="11">
    <location>
        <begin position="51"/>
        <end position="72"/>
    </location>
</feature>
<dbReference type="Pfam" id="PF00768">
    <property type="entry name" value="Peptidase_S11"/>
    <property type="match status" value="1"/>
</dbReference>
<dbReference type="GO" id="GO:0006508">
    <property type="term" value="P:proteolysis"/>
    <property type="evidence" value="ECO:0007669"/>
    <property type="project" value="InterPro"/>
</dbReference>
<evidence type="ECO:0000256" key="7">
    <source>
        <dbReference type="PIRSR" id="PIRSR618044-1"/>
    </source>
</evidence>
<feature type="region of interest" description="Disordered" evidence="10">
    <location>
        <begin position="89"/>
        <end position="140"/>
    </location>
</feature>
<evidence type="ECO:0000259" key="12">
    <source>
        <dbReference type="Pfam" id="PF00768"/>
    </source>
</evidence>
<feature type="active site" description="Proton acceptor" evidence="7">
    <location>
        <position position="176"/>
    </location>
</feature>
<reference evidence="13" key="1">
    <citation type="journal article" date="2014" name="Int. J. Syst. Evol. Microbiol.">
        <title>Complete genome sequence of Corynebacterium casei LMG S-19264T (=DSM 44701T), isolated from a smear-ripened cheese.</title>
        <authorList>
            <consortium name="US DOE Joint Genome Institute (JGI-PGF)"/>
            <person name="Walter F."/>
            <person name="Albersmeier A."/>
            <person name="Kalinowski J."/>
            <person name="Ruckert C."/>
        </authorList>
    </citation>
    <scope>NUCLEOTIDE SEQUENCE</scope>
    <source>
        <strain evidence="13">CGMCC 4.5737</strain>
    </source>
</reference>
<name>A0A8J3CF58_9PSEU</name>
<dbReference type="PANTHER" id="PTHR21581:SF33">
    <property type="entry name" value="D-ALANYL-D-ALANINE CARBOXYPEPTIDASE DACB"/>
    <property type="match status" value="1"/>
</dbReference>
<feature type="active site" evidence="7">
    <location>
        <position position="230"/>
    </location>
</feature>
<evidence type="ECO:0000256" key="3">
    <source>
        <dbReference type="ARBA" id="ARBA00022801"/>
    </source>
</evidence>
<evidence type="ECO:0000256" key="5">
    <source>
        <dbReference type="ARBA" id="ARBA00022984"/>
    </source>
</evidence>
<evidence type="ECO:0000256" key="11">
    <source>
        <dbReference type="SAM" id="Phobius"/>
    </source>
</evidence>
<feature type="compositionally biased region" description="Pro residues" evidence="10">
    <location>
        <begin position="109"/>
        <end position="118"/>
    </location>
</feature>
<dbReference type="GO" id="GO:0009002">
    <property type="term" value="F:serine-type D-Ala-D-Ala carboxypeptidase activity"/>
    <property type="evidence" value="ECO:0007669"/>
    <property type="project" value="InterPro"/>
</dbReference>
<protein>
    <submittedName>
        <fullName evidence="13">D-alanyl-D-alanine carboxypeptidase</fullName>
    </submittedName>
</protein>
<dbReference type="GO" id="GO:0009252">
    <property type="term" value="P:peptidoglycan biosynthetic process"/>
    <property type="evidence" value="ECO:0007669"/>
    <property type="project" value="UniProtKB-KW"/>
</dbReference>
<evidence type="ECO:0000256" key="6">
    <source>
        <dbReference type="ARBA" id="ARBA00023316"/>
    </source>
</evidence>
<feature type="transmembrane region" description="Helical" evidence="11">
    <location>
        <begin position="432"/>
        <end position="456"/>
    </location>
</feature>
<keyword evidence="11" id="KW-0472">Membrane</keyword>
<keyword evidence="5" id="KW-0573">Peptidoglycan synthesis</keyword>
<evidence type="ECO:0000256" key="8">
    <source>
        <dbReference type="PIRSR" id="PIRSR618044-2"/>
    </source>
</evidence>
<dbReference type="EMBL" id="BMMK01000014">
    <property type="protein sequence ID" value="GGM59396.1"/>
    <property type="molecule type" value="Genomic_DNA"/>
</dbReference>
<evidence type="ECO:0000256" key="2">
    <source>
        <dbReference type="ARBA" id="ARBA00022729"/>
    </source>
</evidence>
<organism evidence="13 14">
    <name type="scientific">Longimycelium tulufanense</name>
    <dbReference type="NCBI Taxonomy" id="907463"/>
    <lineage>
        <taxon>Bacteria</taxon>
        <taxon>Bacillati</taxon>
        <taxon>Actinomycetota</taxon>
        <taxon>Actinomycetes</taxon>
        <taxon>Pseudonocardiales</taxon>
        <taxon>Pseudonocardiaceae</taxon>
        <taxon>Longimycelium</taxon>
    </lineage>
</organism>
<feature type="binding site" evidence="8">
    <location>
        <position position="334"/>
    </location>
    <ligand>
        <name>substrate</name>
    </ligand>
</feature>
<dbReference type="InterPro" id="IPR018044">
    <property type="entry name" value="Peptidase_S11"/>
</dbReference>
<feature type="compositionally biased region" description="Basic and acidic residues" evidence="10">
    <location>
        <begin position="11"/>
        <end position="20"/>
    </location>
</feature>
<evidence type="ECO:0000313" key="13">
    <source>
        <dbReference type="EMBL" id="GGM59396.1"/>
    </source>
</evidence>